<gene>
    <name evidence="4" type="ORF">SERN_1837</name>
</gene>
<feature type="domain" description="DUF2510" evidence="3">
    <location>
        <begin position="6"/>
        <end position="34"/>
    </location>
</feature>
<dbReference type="AlphaFoldDB" id="A0A4Z1DXD1"/>
<dbReference type="OrthoDB" id="5065474at2"/>
<evidence type="ECO:0000259" key="3">
    <source>
        <dbReference type="Pfam" id="PF10708"/>
    </source>
</evidence>
<dbReference type="Proteomes" id="UP000297318">
    <property type="component" value="Unassembled WGS sequence"/>
</dbReference>
<keyword evidence="2" id="KW-0812">Transmembrane</keyword>
<evidence type="ECO:0000256" key="2">
    <source>
        <dbReference type="SAM" id="Phobius"/>
    </source>
</evidence>
<reference evidence="4 5" key="1">
    <citation type="submission" date="2018-11" db="EMBL/GenBank/DDBJ databases">
        <title>Complete genome sequencing of the Actinobacteria Serinibacter sp. K3-2.</title>
        <authorList>
            <person name="Rakitin A.L."/>
            <person name="Beletsky A.V."/>
            <person name="Mardanov A.V."/>
            <person name="Ravin N.V."/>
            <person name="Gromova A.S."/>
            <person name="Filippova S.N."/>
            <person name="Gal'Chenko V.F."/>
        </authorList>
    </citation>
    <scope>NUCLEOTIDE SEQUENCE [LARGE SCALE GENOMIC DNA]</scope>
    <source>
        <strain evidence="4 5">K3-2</strain>
    </source>
</reference>
<evidence type="ECO:0000256" key="1">
    <source>
        <dbReference type="SAM" id="MobiDB-lite"/>
    </source>
</evidence>
<keyword evidence="2" id="KW-1133">Transmembrane helix</keyword>
<accession>A0A4Z1DXD1</accession>
<name>A0A4Z1DXD1_9MICO</name>
<comment type="caution">
    <text evidence="4">The sequence shown here is derived from an EMBL/GenBank/DDBJ whole genome shotgun (WGS) entry which is preliminary data.</text>
</comment>
<evidence type="ECO:0000313" key="5">
    <source>
        <dbReference type="Proteomes" id="UP000297318"/>
    </source>
</evidence>
<feature type="region of interest" description="Disordered" evidence="1">
    <location>
        <begin position="122"/>
        <end position="149"/>
    </location>
</feature>
<evidence type="ECO:0000313" key="4">
    <source>
        <dbReference type="EMBL" id="TGO04244.1"/>
    </source>
</evidence>
<organism evidence="4 5">
    <name type="scientific">Serinibacter arcticus</name>
    <dbReference type="NCBI Taxonomy" id="1655435"/>
    <lineage>
        <taxon>Bacteria</taxon>
        <taxon>Bacillati</taxon>
        <taxon>Actinomycetota</taxon>
        <taxon>Actinomycetes</taxon>
        <taxon>Micrococcales</taxon>
        <taxon>Beutenbergiaceae</taxon>
        <taxon>Serinibacter</taxon>
    </lineage>
</organism>
<proteinExistence type="predicted"/>
<sequence>MLTKEPGWYPDPQGLPQVRLWDGDDWTDYTQPFAPLEEVAHGPTTALDDYPYLADADLRATQGPRTVSTWTPAPVLATPGATGPRRSGGGLVWWLVGAGVVVIAIIAVAANALIDGGSSNADPGGGADPVPSSTSTLPPFAPADAPTGTVPADGALTTVLEITTDGDYFVGATGDEDVEMTITPSGTTEPLALPDDRGNALAALVGGTWSDPGYWLTLPAGSYDVVLTERDGLETTAALVAEPATVVEVVPGTPVDVELTDDAGIAVLKLTTDVEAGAVVDVRGASEELDGQLTYLTGTRVTSIDDRGQTVAETIGGSEYDPYVELDLAPGSTFVVLEELYLSTATFNVSVTQG</sequence>
<dbReference type="RefSeq" id="WP_158292627.1">
    <property type="nucleotide sequence ID" value="NZ_RHPJ01000003.1"/>
</dbReference>
<dbReference type="InterPro" id="IPR018929">
    <property type="entry name" value="DUF2510"/>
</dbReference>
<dbReference type="EMBL" id="RHPJ01000003">
    <property type="protein sequence ID" value="TGO04244.1"/>
    <property type="molecule type" value="Genomic_DNA"/>
</dbReference>
<feature type="transmembrane region" description="Helical" evidence="2">
    <location>
        <begin position="91"/>
        <end position="114"/>
    </location>
</feature>
<keyword evidence="5" id="KW-1185">Reference proteome</keyword>
<protein>
    <submittedName>
        <fullName evidence="4">Flagelliform silk protein</fullName>
    </submittedName>
</protein>
<dbReference type="Pfam" id="PF10708">
    <property type="entry name" value="DUF2510"/>
    <property type="match status" value="1"/>
</dbReference>
<keyword evidence="2" id="KW-0472">Membrane</keyword>